<reference evidence="1 2" key="1">
    <citation type="submission" date="2019-04" db="EMBL/GenBank/DDBJ databases">
        <authorList>
            <person name="Li M."/>
            <person name="Gao C."/>
        </authorList>
    </citation>
    <scope>NUCLEOTIDE SEQUENCE [LARGE SCALE GENOMIC DNA]</scope>
    <source>
        <strain evidence="1 2">BGMRC 2031</strain>
    </source>
</reference>
<evidence type="ECO:0000313" key="1">
    <source>
        <dbReference type="EMBL" id="TKI06230.1"/>
    </source>
</evidence>
<gene>
    <name evidence="1" type="ORF">FCN80_10305</name>
</gene>
<organism evidence="1 2">
    <name type="scientific">Martelella alba</name>
    <dbReference type="NCBI Taxonomy" id="2590451"/>
    <lineage>
        <taxon>Bacteria</taxon>
        <taxon>Pseudomonadati</taxon>
        <taxon>Pseudomonadota</taxon>
        <taxon>Alphaproteobacteria</taxon>
        <taxon>Hyphomicrobiales</taxon>
        <taxon>Aurantimonadaceae</taxon>
        <taxon>Martelella</taxon>
    </lineage>
</organism>
<keyword evidence="2" id="KW-1185">Reference proteome</keyword>
<comment type="caution">
    <text evidence="1">The sequence shown here is derived from an EMBL/GenBank/DDBJ whole genome shotgun (WGS) entry which is preliminary data.</text>
</comment>
<evidence type="ECO:0000313" key="2">
    <source>
        <dbReference type="Proteomes" id="UP000305202"/>
    </source>
</evidence>
<proteinExistence type="predicted"/>
<protein>
    <submittedName>
        <fullName evidence="1">Uncharacterized protein</fullName>
    </submittedName>
</protein>
<name>A0ABY2SML5_9HYPH</name>
<accession>A0ABY2SML5</accession>
<dbReference type="RefSeq" id="WP_136990077.1">
    <property type="nucleotide sequence ID" value="NZ_SZPQ01000014.1"/>
</dbReference>
<sequence length="76" mass="8841">MSPEIENALRSVARRCRDEILKSIKGKPKTEYDSIFTTHLDKYAAQIQCLPPGTYPAKQWLAYFVRLIDREQRGEV</sequence>
<dbReference type="Proteomes" id="UP000305202">
    <property type="component" value="Unassembled WGS sequence"/>
</dbReference>
<dbReference type="EMBL" id="SZPQ01000014">
    <property type="protein sequence ID" value="TKI06230.1"/>
    <property type="molecule type" value="Genomic_DNA"/>
</dbReference>